<dbReference type="FunFam" id="3.90.1800.10:FF:000001">
    <property type="entry name" value="DNA-directed RNA polymerase subunit beta"/>
    <property type="match status" value="1"/>
</dbReference>
<comment type="similarity">
    <text evidence="6 7">Belongs to the RNA polymerase beta chain family.</text>
</comment>
<dbReference type="GO" id="GO:0003899">
    <property type="term" value="F:DNA-directed RNA polymerase activity"/>
    <property type="evidence" value="ECO:0007669"/>
    <property type="project" value="UniProtKB-UniRule"/>
</dbReference>
<dbReference type="EC" id="2.7.7.6" evidence="6 8"/>
<protein>
    <recommendedName>
        <fullName evidence="6 8">DNA-directed RNA polymerase subunit beta</fullName>
        <shortName evidence="6">RNAP subunit beta</shortName>
        <ecNumber evidence="6 8">2.7.7.6</ecNumber>
    </recommendedName>
    <alternativeName>
        <fullName evidence="6">RNA polymerase subunit beta</fullName>
    </alternativeName>
    <alternativeName>
        <fullName evidence="6">Transcriptase subunit beta</fullName>
    </alternativeName>
</protein>
<dbReference type="InterPro" id="IPR037033">
    <property type="entry name" value="DNA-dir_RNAP_su2_hyb_sf"/>
</dbReference>
<evidence type="ECO:0000256" key="5">
    <source>
        <dbReference type="ARBA" id="ARBA00048552"/>
    </source>
</evidence>
<dbReference type="FunFam" id="2.40.50.100:FF:000006">
    <property type="entry name" value="DNA-directed RNA polymerase subunit beta"/>
    <property type="match status" value="1"/>
</dbReference>
<dbReference type="InterPro" id="IPR010243">
    <property type="entry name" value="RNA_pol_bsu_bac"/>
</dbReference>
<feature type="domain" description="RNA polymerase Rpb2" evidence="11">
    <location>
        <begin position="190"/>
        <end position="282"/>
    </location>
</feature>
<dbReference type="Pfam" id="PF04563">
    <property type="entry name" value="RNA_pol_Rpb2_1"/>
    <property type="match status" value="1"/>
</dbReference>
<comment type="function">
    <text evidence="6 8">DNA-dependent RNA polymerase catalyzes the transcription of DNA into RNA using the four ribonucleoside triphosphates as substrates.</text>
</comment>
<comment type="caution">
    <text evidence="15">The sequence shown here is derived from an EMBL/GenBank/DDBJ whole genome shotgun (WGS) entry which is preliminary data.</text>
</comment>
<dbReference type="SUPFAM" id="SSF64484">
    <property type="entry name" value="beta and beta-prime subunits of DNA dependent RNA-polymerase"/>
    <property type="match status" value="1"/>
</dbReference>
<keyword evidence="4 6" id="KW-0804">Transcription</keyword>
<evidence type="ECO:0000313" key="16">
    <source>
        <dbReference type="Proteomes" id="UP000772181"/>
    </source>
</evidence>
<feature type="domain" description="RNA polymerase Rpb2" evidence="10">
    <location>
        <begin position="1275"/>
        <end position="1350"/>
    </location>
</feature>
<evidence type="ECO:0000256" key="8">
    <source>
        <dbReference type="RuleBase" id="RU363031"/>
    </source>
</evidence>
<dbReference type="NCBIfam" id="NF001616">
    <property type="entry name" value="PRK00405.1"/>
    <property type="match status" value="1"/>
</dbReference>
<keyword evidence="1 6" id="KW-0240">DNA-directed RNA polymerase</keyword>
<dbReference type="Gene3D" id="2.40.50.150">
    <property type="match status" value="1"/>
</dbReference>
<dbReference type="InterPro" id="IPR014724">
    <property type="entry name" value="RNA_pol_RPB2_OB-fold"/>
</dbReference>
<dbReference type="Gene3D" id="2.40.50.100">
    <property type="match status" value="1"/>
</dbReference>
<dbReference type="Pfam" id="PF04565">
    <property type="entry name" value="RNA_pol_Rpb2_3"/>
    <property type="match status" value="1"/>
</dbReference>
<dbReference type="InterPro" id="IPR007645">
    <property type="entry name" value="RNA_pol_Rpb2_3"/>
</dbReference>
<evidence type="ECO:0000259" key="11">
    <source>
        <dbReference type="Pfam" id="PF04561"/>
    </source>
</evidence>
<dbReference type="InterPro" id="IPR007121">
    <property type="entry name" value="RNA_pol_bsu_CS"/>
</dbReference>
<evidence type="ECO:0000256" key="1">
    <source>
        <dbReference type="ARBA" id="ARBA00022478"/>
    </source>
</evidence>
<dbReference type="InterPro" id="IPR015712">
    <property type="entry name" value="DNA-dir_RNA_pol_su2"/>
</dbReference>
<feature type="domain" description="RNA polymerase Rpb2" evidence="11">
    <location>
        <begin position="397"/>
        <end position="496"/>
    </location>
</feature>
<dbReference type="HAMAP" id="MF_01321">
    <property type="entry name" value="RNApol_bact_RpoB"/>
    <property type="match status" value="1"/>
</dbReference>
<dbReference type="GO" id="GO:0032549">
    <property type="term" value="F:ribonucleoside binding"/>
    <property type="evidence" value="ECO:0007669"/>
    <property type="project" value="InterPro"/>
</dbReference>
<dbReference type="Pfam" id="PF00562">
    <property type="entry name" value="RNA_pol_Rpb2_6"/>
    <property type="match status" value="1"/>
</dbReference>
<comment type="subunit">
    <text evidence="6 8">The RNAP catalytic core consists of 2 alpha, 1 beta, 1 beta' and 1 omega subunit. When a sigma factor is associated with the core the holoenzyme is formed, which can initiate transcription.</text>
</comment>
<dbReference type="Pfam" id="PF04560">
    <property type="entry name" value="RNA_pol_Rpb2_7"/>
    <property type="match status" value="1"/>
</dbReference>
<evidence type="ECO:0000259" key="14">
    <source>
        <dbReference type="Pfam" id="PF10385"/>
    </source>
</evidence>
<evidence type="ECO:0000256" key="3">
    <source>
        <dbReference type="ARBA" id="ARBA00022695"/>
    </source>
</evidence>
<dbReference type="Gene3D" id="3.90.1800.10">
    <property type="entry name" value="RNA polymerase alpha subunit dimerisation domain"/>
    <property type="match status" value="1"/>
</dbReference>
<dbReference type="Pfam" id="PF10385">
    <property type="entry name" value="RNA_pol_Rpb2_45"/>
    <property type="match status" value="1"/>
</dbReference>
<evidence type="ECO:0000259" key="9">
    <source>
        <dbReference type="Pfam" id="PF00562"/>
    </source>
</evidence>
<evidence type="ECO:0000256" key="4">
    <source>
        <dbReference type="ARBA" id="ARBA00023163"/>
    </source>
</evidence>
<gene>
    <name evidence="6 15" type="primary">rpoB</name>
    <name evidence="15" type="ORF">HY730_03290</name>
</gene>
<evidence type="ECO:0000259" key="10">
    <source>
        <dbReference type="Pfam" id="PF04560"/>
    </source>
</evidence>
<dbReference type="Gene3D" id="3.90.1110.10">
    <property type="entry name" value="RNA polymerase Rpb2, domain 2"/>
    <property type="match status" value="1"/>
</dbReference>
<dbReference type="EMBL" id="JACQWF010000146">
    <property type="protein sequence ID" value="MBI4595384.1"/>
    <property type="molecule type" value="Genomic_DNA"/>
</dbReference>
<evidence type="ECO:0000259" key="13">
    <source>
        <dbReference type="Pfam" id="PF04565"/>
    </source>
</evidence>
<keyword evidence="2 6" id="KW-0808">Transferase</keyword>
<evidence type="ECO:0000259" key="12">
    <source>
        <dbReference type="Pfam" id="PF04563"/>
    </source>
</evidence>
<evidence type="ECO:0000256" key="7">
    <source>
        <dbReference type="RuleBase" id="RU000434"/>
    </source>
</evidence>
<dbReference type="PROSITE" id="PS01166">
    <property type="entry name" value="RNA_POL_BETA"/>
    <property type="match status" value="1"/>
</dbReference>
<dbReference type="Pfam" id="PF04561">
    <property type="entry name" value="RNA_pol_Rpb2_2"/>
    <property type="match status" value="2"/>
</dbReference>
<evidence type="ECO:0000256" key="6">
    <source>
        <dbReference type="HAMAP-Rule" id="MF_01321"/>
    </source>
</evidence>
<dbReference type="CDD" id="cd00653">
    <property type="entry name" value="RNA_pol_B_RPB2"/>
    <property type="match status" value="1"/>
</dbReference>
<feature type="domain" description="DNA-directed RNA polymerase beta subunit external 1" evidence="14">
    <location>
        <begin position="633"/>
        <end position="698"/>
    </location>
</feature>
<dbReference type="InterPro" id="IPR007642">
    <property type="entry name" value="RNA_pol_Rpb2_2"/>
</dbReference>
<dbReference type="InterPro" id="IPR019462">
    <property type="entry name" value="DNA-dir_RNA_pol_bsu_external_1"/>
</dbReference>
<accession>A0A933GMB1</accession>
<dbReference type="InterPro" id="IPR007641">
    <property type="entry name" value="RNA_pol_Rpb2_7"/>
</dbReference>
<dbReference type="Gene3D" id="3.90.1100.10">
    <property type="match status" value="3"/>
</dbReference>
<evidence type="ECO:0000256" key="2">
    <source>
        <dbReference type="ARBA" id="ARBA00022679"/>
    </source>
</evidence>
<dbReference type="InterPro" id="IPR007644">
    <property type="entry name" value="RNA_pol_bsu_protrusion"/>
</dbReference>
<feature type="domain" description="RNA polymerase beta subunit protrusion" evidence="12">
    <location>
        <begin position="31"/>
        <end position="540"/>
    </location>
</feature>
<dbReference type="PANTHER" id="PTHR20856">
    <property type="entry name" value="DNA-DIRECTED RNA POLYMERASE I SUBUNIT 2"/>
    <property type="match status" value="1"/>
</dbReference>
<name>A0A933GMB1_UNCTE</name>
<dbReference type="Gene3D" id="2.40.270.10">
    <property type="entry name" value="DNA-directed RNA polymerase, subunit 2, domain 6"/>
    <property type="match status" value="2"/>
</dbReference>
<keyword evidence="3 6" id="KW-0548">Nucleotidyltransferase</keyword>
<organism evidence="15 16">
    <name type="scientific">Tectimicrobiota bacterium</name>
    <dbReference type="NCBI Taxonomy" id="2528274"/>
    <lineage>
        <taxon>Bacteria</taxon>
        <taxon>Pseudomonadati</taxon>
        <taxon>Nitrospinota/Tectimicrobiota group</taxon>
        <taxon>Candidatus Tectimicrobiota</taxon>
    </lineage>
</organism>
<dbReference type="NCBIfam" id="TIGR02013">
    <property type="entry name" value="rpoB"/>
    <property type="match status" value="1"/>
</dbReference>
<dbReference type="GO" id="GO:0003677">
    <property type="term" value="F:DNA binding"/>
    <property type="evidence" value="ECO:0007669"/>
    <property type="project" value="UniProtKB-UniRule"/>
</dbReference>
<dbReference type="GO" id="GO:0000428">
    <property type="term" value="C:DNA-directed RNA polymerase complex"/>
    <property type="evidence" value="ECO:0007669"/>
    <property type="project" value="UniProtKB-KW"/>
</dbReference>
<feature type="domain" description="RNA polymerase Rpb2" evidence="13">
    <location>
        <begin position="555"/>
        <end position="623"/>
    </location>
</feature>
<dbReference type="InterPro" id="IPR007120">
    <property type="entry name" value="DNA-dir_RNAP_su2_dom"/>
</dbReference>
<reference evidence="15" key="1">
    <citation type="submission" date="2020-07" db="EMBL/GenBank/DDBJ databases">
        <title>Huge and variable diversity of episymbiotic CPR bacteria and DPANN archaea in groundwater ecosystems.</title>
        <authorList>
            <person name="He C.Y."/>
            <person name="Keren R."/>
            <person name="Whittaker M."/>
            <person name="Farag I.F."/>
            <person name="Doudna J."/>
            <person name="Cate J.H.D."/>
            <person name="Banfield J.F."/>
        </authorList>
    </citation>
    <scope>NUCLEOTIDE SEQUENCE</scope>
    <source>
        <strain evidence="15">NC_groundwater_1482_Ag_S-0.65um_47_24</strain>
    </source>
</reference>
<comment type="catalytic activity">
    <reaction evidence="5 6 8">
        <text>RNA(n) + a ribonucleoside 5'-triphosphate = RNA(n+1) + diphosphate</text>
        <dbReference type="Rhea" id="RHEA:21248"/>
        <dbReference type="Rhea" id="RHEA-COMP:14527"/>
        <dbReference type="Rhea" id="RHEA-COMP:17342"/>
        <dbReference type="ChEBI" id="CHEBI:33019"/>
        <dbReference type="ChEBI" id="CHEBI:61557"/>
        <dbReference type="ChEBI" id="CHEBI:140395"/>
        <dbReference type="EC" id="2.7.7.6"/>
    </reaction>
</comment>
<dbReference type="InterPro" id="IPR037034">
    <property type="entry name" value="RNA_pol_Rpb2_2_sf"/>
</dbReference>
<proteinExistence type="inferred from homology"/>
<dbReference type="Proteomes" id="UP000772181">
    <property type="component" value="Unassembled WGS sequence"/>
</dbReference>
<feature type="domain" description="DNA-directed RNA polymerase subunit 2 hybrid-binding" evidence="9">
    <location>
        <begin position="760"/>
        <end position="1273"/>
    </location>
</feature>
<sequence length="1354" mass="151959">MAHTKVSWKHRKIRPQREDFSRIPTIVDIPNLIEIQEKSYESFLQYSTQSAKREDKGLEAVFGSVFPITDFNEVARLEYLGYEIGAWQCKCGEYKGLGGPKLVCERCHSRLTYKQKYEVDECRQRGMTYADPLRVLVRLVVSERNEETGELVVRDVKEQKVYLGEIPLMTDKGTFIINGTERVIVSQLHRSPGVFFAKEKSKTHFSGKILYSARIIPYRGSWIDFEFDNKDLLYVRIDRRRKMPATILLRALGMTTQEILHTFFKIEEIKFVSEQLVFNRKVSELLVREKTKDDIVDPHTGEIIVKANRKISKSALKRMQLVGIEEIPVVKEDLIGKILAEDLVDDETGEVIIGINEELTLEVLNKIEEKGFKFLKILHIDPMTSDSSIRDTLILDKINSTEEALLEIYKRLRPGDPPTKETAKTLFNNLFRNPKRYDLSKIGRLKLNAKLGLEFSLDQRQITKEDIVEVLRYLVNLRAGIGNVDDIDHLGNRRVRSVGELLENQFRIGLVRMEKTIRERMSIQNLEMVMPHDLINSKPIIAAVKEFFGSSRLSQFMDQTNPLSEITHKRRLSALGPGGLTRERAGFEVRDVHPTHYGRICPIETPEGPNIGLIASLSTYARVNEFGFIETPYRKVLNGRVTNEVDFLSAIEEDKYVIAQANAELDQEGRLISDLVSCRTRGDFIMATPENIDYMDVSPKQLVSVAASLIPFLENDDANRALMGSNMQRQAVPLLRTEAPLVGTGMEYIAARDSGAIVTARASGTVMSVDASRIVVRRDEVEGSDNNETGVDIYNLMKFQRSNQNTCMNQRSIVAIGDRVSRGDVLADGASTEAGELALGRNILVAFMPWHGYNFEDAIIISEKVVKEDVFTSIHIQEFEVECRETKQGKEEITRDIPNVSEEAMKDLDESGIVRIGAKVKPGDILVGKVTPKGETQLSPEEKLLKAIFGEKAGDVRDSSLTVPPGVEGVVIDVKVFSRKGIDRDARSLSIEEDEITHIEKDCRDEIKIVQEERDKKLRNSLKKQTCIHDLVDPKSGKVIVSAGKKLSAEVLDKVPGSLLAQIQISDDTLQSRLLEIDENAKDQIHILESLLAEKISKLKKADELPPGVIKLVKVYVATKRKLSVGDKMAGRHGNKGVVSIIVPEEDMPFLEDGTHIELVLNPLGVPSRMNVGQILETHLGWAAKALDVHFSTPVFDGATEEDIAAQLHAVGLPINGRAVLCDGRTGESFDQTVVVGQIYMMKLHHLVDDKIHARSTGPYSLVTQQPLGGKAQFGGQRLGEMEVWALEAYGASRTLQEMLTVKSDDIGGRTRMYESIVKGDYTLQASLPESFNVLIKELQSLALDIELLEENSQ</sequence>
<dbReference type="GO" id="GO:0006351">
    <property type="term" value="P:DNA-templated transcription"/>
    <property type="evidence" value="ECO:0007669"/>
    <property type="project" value="UniProtKB-UniRule"/>
</dbReference>
<evidence type="ECO:0000313" key="15">
    <source>
        <dbReference type="EMBL" id="MBI4595384.1"/>
    </source>
</evidence>